<dbReference type="Gene3D" id="3.20.20.80">
    <property type="entry name" value="Glycosidases"/>
    <property type="match status" value="1"/>
</dbReference>
<keyword evidence="2 4" id="KW-0326">Glycosidase</keyword>
<dbReference type="InterPro" id="IPR006047">
    <property type="entry name" value="GH13_cat_dom"/>
</dbReference>
<dbReference type="SUPFAM" id="SSF51011">
    <property type="entry name" value="Glycosyl hydrolase domain"/>
    <property type="match status" value="1"/>
</dbReference>
<dbReference type="EMBL" id="FPIP01000001">
    <property type="protein sequence ID" value="SFW10741.1"/>
    <property type="molecule type" value="Genomic_DNA"/>
</dbReference>
<dbReference type="PANTHER" id="PTHR10357">
    <property type="entry name" value="ALPHA-AMYLASE FAMILY MEMBER"/>
    <property type="match status" value="1"/>
</dbReference>
<evidence type="ECO:0000259" key="3">
    <source>
        <dbReference type="SMART" id="SM00642"/>
    </source>
</evidence>
<dbReference type="InterPro" id="IPR013780">
    <property type="entry name" value="Glyco_hydro_b"/>
</dbReference>
<accession>A0A1K1LIN3</accession>
<evidence type="ECO:0000313" key="4">
    <source>
        <dbReference type="EMBL" id="SFW10741.1"/>
    </source>
</evidence>
<feature type="domain" description="Glycosyl hydrolase family 13 catalytic" evidence="3">
    <location>
        <begin position="11"/>
        <end position="361"/>
    </location>
</feature>
<dbReference type="SUPFAM" id="SSF51445">
    <property type="entry name" value="(Trans)glycosidases"/>
    <property type="match status" value="1"/>
</dbReference>
<dbReference type="InterPro" id="IPR017853">
    <property type="entry name" value="GH"/>
</dbReference>
<dbReference type="InterPro" id="IPR037135">
    <property type="entry name" value="DUF1653-like_dom_sf"/>
</dbReference>
<evidence type="ECO:0000256" key="2">
    <source>
        <dbReference type="ARBA" id="ARBA00023295"/>
    </source>
</evidence>
<dbReference type="Gene3D" id="3.90.400.10">
    <property type="entry name" value="Oligo-1,6-glucosidase, Domain 2"/>
    <property type="match status" value="1"/>
</dbReference>
<evidence type="ECO:0000313" key="5">
    <source>
        <dbReference type="Proteomes" id="UP000183461"/>
    </source>
</evidence>
<dbReference type="GO" id="GO:0005975">
    <property type="term" value="P:carbohydrate metabolic process"/>
    <property type="evidence" value="ECO:0007669"/>
    <property type="project" value="InterPro"/>
</dbReference>
<dbReference type="InterPro" id="IPR023387">
    <property type="entry name" value="DUF1653-like_dom"/>
</dbReference>
<sequence length="528" mass="61365">MNWYDNAIIYHIYPLGFCGAPKFNDGSEDVTYRLDKVLDWIPHLKEMNVDAVYFGPVFESVEHGYDTIDYKKIDRRLGDNNSFRFICDRLHENGIRVILDGVFNHVGRRFPQFMDVQEKGQGSEYCGWFQNLNFGGPSPYGDPFWYEGWNGHYNLVKLNLRNVGVCDHIIDAINYWIESFNIDGIRFDAADCIDFDFFKRIRSFCKGKKPDFWLMGEIIHGDYNRWANPEMLDSVTNYECYKGLWSSHNDKNYFEIDYSINRQSGANGGIYRNLDLYNFVDNHDVNRLASTLHNNAHLPLVYTLMYTMPGIPSIYYGSEYGIEGRKENNSDDALRPCLHLQDMERENVSLYHHIVKLGRIYRAYPALRTGSYERIMITNQQLLFKKIQGEQTVYVALNLGDYEFDLNFQTHMSGLVDVFTATPIQVENGNAFVRMAPYSAMIIVADDIVNNEPEEAVIVEDKDTEIVVGAKYRHFKGNEYELLAVARHTETMEELVIYKSLKDGEVWARPKSMFIGKAGEERRFTKID</sequence>
<name>A0A1K1LIN3_RUMFL</name>
<dbReference type="PANTHER" id="PTHR10357:SF210">
    <property type="entry name" value="MALTODEXTRIN GLUCOSIDASE"/>
    <property type="match status" value="1"/>
</dbReference>
<dbReference type="AlphaFoldDB" id="A0A1K1LIN3"/>
<dbReference type="RefSeq" id="WP_143186515.1">
    <property type="nucleotide sequence ID" value="NZ_CACVNT010000037.1"/>
</dbReference>
<dbReference type="Pfam" id="PF00128">
    <property type="entry name" value="Alpha-amylase"/>
    <property type="match status" value="1"/>
</dbReference>
<dbReference type="Gene3D" id="2.30.30.320">
    <property type="entry name" value="DUF1653-like domain"/>
    <property type="match status" value="1"/>
</dbReference>
<dbReference type="Pfam" id="PF07866">
    <property type="entry name" value="DUF1653"/>
    <property type="match status" value="1"/>
</dbReference>
<keyword evidence="1" id="KW-0378">Hydrolase</keyword>
<dbReference type="CDD" id="cd11353">
    <property type="entry name" value="AmyAc_euk_bac_CMD_like"/>
    <property type="match status" value="1"/>
</dbReference>
<proteinExistence type="predicted"/>
<dbReference type="InterPro" id="IPR045857">
    <property type="entry name" value="O16G_dom_2"/>
</dbReference>
<dbReference type="Gene3D" id="2.60.40.1180">
    <property type="entry name" value="Golgi alpha-mannosidase II"/>
    <property type="match status" value="1"/>
</dbReference>
<dbReference type="GO" id="GO:0016798">
    <property type="term" value="F:hydrolase activity, acting on glycosyl bonds"/>
    <property type="evidence" value="ECO:0007669"/>
    <property type="project" value="UniProtKB-KW"/>
</dbReference>
<organism evidence="4 5">
    <name type="scientific">Ruminococcus flavefaciens</name>
    <dbReference type="NCBI Taxonomy" id="1265"/>
    <lineage>
        <taxon>Bacteria</taxon>
        <taxon>Bacillati</taxon>
        <taxon>Bacillota</taxon>
        <taxon>Clostridia</taxon>
        <taxon>Eubacteriales</taxon>
        <taxon>Oscillospiraceae</taxon>
        <taxon>Ruminococcus</taxon>
    </lineage>
</organism>
<dbReference type="Proteomes" id="UP000183461">
    <property type="component" value="Unassembled WGS sequence"/>
</dbReference>
<gene>
    <name evidence="4" type="ORF">SAMN02910280_0393</name>
</gene>
<evidence type="ECO:0000256" key="1">
    <source>
        <dbReference type="ARBA" id="ARBA00022801"/>
    </source>
</evidence>
<reference evidence="4 5" key="1">
    <citation type="submission" date="2016-11" db="EMBL/GenBank/DDBJ databases">
        <authorList>
            <person name="Jaros S."/>
            <person name="Januszkiewicz K."/>
            <person name="Wedrychowicz H."/>
        </authorList>
    </citation>
    <scope>NUCLEOTIDE SEQUENCE [LARGE SCALE GENOMIC DNA]</scope>
    <source>
        <strain evidence="4 5">YL228</strain>
    </source>
</reference>
<dbReference type="SMART" id="SM00642">
    <property type="entry name" value="Aamy"/>
    <property type="match status" value="1"/>
</dbReference>
<protein>
    <submittedName>
        <fullName evidence="4">Glycosidase</fullName>
    </submittedName>
</protein>